<evidence type="ECO:0000313" key="7">
    <source>
        <dbReference type="Proteomes" id="UP001652661"/>
    </source>
</evidence>
<evidence type="ECO:0000256" key="3">
    <source>
        <dbReference type="ARBA" id="ARBA00022695"/>
    </source>
</evidence>
<evidence type="ECO:0000256" key="4">
    <source>
        <dbReference type="ARBA" id="ARBA00023027"/>
    </source>
</evidence>
<keyword evidence="1" id="KW-0328">Glycosyltransferase</keyword>
<evidence type="ECO:0000313" key="8">
    <source>
        <dbReference type="RefSeq" id="XP_017024446.1"/>
    </source>
</evidence>
<keyword evidence="2" id="KW-0808">Transferase</keyword>
<sequence length="355" mass="40291">MTILMVQPRCKGSVKRISWRRLQMLLPHSLSLESMPNPVDLKALYLIHERLQQDLLGCEALMSIFAAATMSYRYRSRLKPFPQHWASIDHLCHTLSDVPPLCILNHELMHCNYSSCSPNVCRLLTDVLVEQGDRVSLSSLRPCEFPELYAHLGMPAPQRAPTQIFQVRMGRGNARAEAYFRLRRNHMESVRLGFYGCKLEKMYSLLNDQYLLDGKCLELTSNVNEALARSKPQAGLGGSRCGSILRCVAVVEFVFRDNETSPDKKHVLIREAETMQISYLMLYGQSCQEREAEMQMELERKQSGLKLANWIGGFEQGAISLGVGLLIVSSMSHYGFNFFRLLAHAGLHVLKRGVL</sequence>
<keyword evidence="4" id="KW-0520">NAD</keyword>
<evidence type="ECO:0000259" key="6">
    <source>
        <dbReference type="Pfam" id="PF18084"/>
    </source>
</evidence>
<reference evidence="7" key="1">
    <citation type="submission" date="2025-05" db="UniProtKB">
        <authorList>
            <consortium name="RefSeq"/>
        </authorList>
    </citation>
    <scope>NUCLEOTIDE SEQUENCE [LARGE SCALE GENOMIC DNA]</scope>
    <source>
        <strain evidence="7">14028-0561.14</strain>
    </source>
</reference>
<dbReference type="RefSeq" id="XP_017024446.1">
    <property type="nucleotide sequence ID" value="XM_017168957.3"/>
</dbReference>
<evidence type="ECO:0000256" key="2">
    <source>
        <dbReference type="ARBA" id="ARBA00022679"/>
    </source>
</evidence>
<comment type="similarity">
    <text evidence="5">Belongs to the ARTD/PARP family.</text>
</comment>
<gene>
    <name evidence="8" type="primary">Parp16</name>
</gene>
<feature type="domain" description="PARP16 N-terminal" evidence="6">
    <location>
        <begin position="49"/>
        <end position="128"/>
    </location>
</feature>
<dbReference type="Proteomes" id="UP001652661">
    <property type="component" value="Chromosome 2R"/>
</dbReference>
<keyword evidence="3" id="KW-0548">Nucleotidyltransferase</keyword>
<dbReference type="Pfam" id="PF18084">
    <property type="entry name" value="ARTD15_N"/>
    <property type="match status" value="1"/>
</dbReference>
<accession>A0A6P4INP6</accession>
<dbReference type="GO" id="GO:0016779">
    <property type="term" value="F:nucleotidyltransferase activity"/>
    <property type="evidence" value="ECO:0007669"/>
    <property type="project" value="UniProtKB-KW"/>
</dbReference>
<dbReference type="InterPro" id="IPR051838">
    <property type="entry name" value="ARTD_PARP"/>
</dbReference>
<keyword evidence="7" id="KW-1185">Reference proteome</keyword>
<evidence type="ECO:0000256" key="1">
    <source>
        <dbReference type="ARBA" id="ARBA00022676"/>
    </source>
</evidence>
<name>A0A6P4INP6_DROKI</name>
<dbReference type="InterPro" id="IPR041400">
    <property type="entry name" value="PARP16_N"/>
</dbReference>
<dbReference type="OrthoDB" id="19501at2759"/>
<dbReference type="OMA" id="LLYGQSC"/>
<organism evidence="7 8">
    <name type="scientific">Drosophila kikkawai</name>
    <name type="common">Fruit fly</name>
    <dbReference type="NCBI Taxonomy" id="30033"/>
    <lineage>
        <taxon>Eukaryota</taxon>
        <taxon>Metazoa</taxon>
        <taxon>Ecdysozoa</taxon>
        <taxon>Arthropoda</taxon>
        <taxon>Hexapoda</taxon>
        <taxon>Insecta</taxon>
        <taxon>Pterygota</taxon>
        <taxon>Neoptera</taxon>
        <taxon>Endopterygota</taxon>
        <taxon>Diptera</taxon>
        <taxon>Brachycera</taxon>
        <taxon>Muscomorpha</taxon>
        <taxon>Ephydroidea</taxon>
        <taxon>Drosophilidae</taxon>
        <taxon>Drosophila</taxon>
        <taxon>Sophophora</taxon>
    </lineage>
</organism>
<dbReference type="AlphaFoldDB" id="A0A6P4INP6"/>
<reference evidence="8" key="2">
    <citation type="submission" date="2025-08" db="UniProtKB">
        <authorList>
            <consortium name="RefSeq"/>
        </authorList>
    </citation>
    <scope>IDENTIFICATION</scope>
    <source>
        <strain evidence="8">14028-0561.14</strain>
        <tissue evidence="8">Whole fly</tissue>
    </source>
</reference>
<protein>
    <submittedName>
        <fullName evidence="8">Protein mono-ADP-ribosyltransferase Parp16</fullName>
    </submittedName>
</protein>
<evidence type="ECO:0000256" key="5">
    <source>
        <dbReference type="ARBA" id="ARBA00024347"/>
    </source>
</evidence>
<dbReference type="PANTHER" id="PTHR21328">
    <property type="entry name" value="POLY ADP-RIBOSE POLYMERASE FAMILY, MEMBER PARP"/>
    <property type="match status" value="1"/>
</dbReference>
<proteinExistence type="inferred from homology"/>
<dbReference type="GO" id="GO:0016757">
    <property type="term" value="F:glycosyltransferase activity"/>
    <property type="evidence" value="ECO:0007669"/>
    <property type="project" value="UniProtKB-KW"/>
</dbReference>